<dbReference type="InterPro" id="IPR038657">
    <property type="entry name" value="Ribosomal_bL19_sf"/>
</dbReference>
<dbReference type="InterPro" id="IPR008991">
    <property type="entry name" value="Translation_prot_SH3-like_sf"/>
</dbReference>
<protein>
    <recommendedName>
        <fullName evidence="4 5">Large ribosomal subunit protein bL19</fullName>
    </recommendedName>
</protein>
<dbReference type="PROSITE" id="PS01015">
    <property type="entry name" value="RIBOSOMAL_L19"/>
    <property type="match status" value="1"/>
</dbReference>
<evidence type="ECO:0000256" key="4">
    <source>
        <dbReference type="ARBA" id="ARBA00035171"/>
    </source>
</evidence>
<dbReference type="AlphaFoldDB" id="A0A2A8D2R9"/>
<dbReference type="PIRSF" id="PIRSF002191">
    <property type="entry name" value="Ribosomal_L19"/>
    <property type="match status" value="1"/>
</dbReference>
<evidence type="ECO:0000256" key="2">
    <source>
        <dbReference type="ARBA" id="ARBA00022980"/>
    </source>
</evidence>
<dbReference type="PANTHER" id="PTHR15680">
    <property type="entry name" value="RIBOSOMAL PROTEIN L19"/>
    <property type="match status" value="1"/>
</dbReference>
<proteinExistence type="inferred from homology"/>
<evidence type="ECO:0000256" key="1">
    <source>
        <dbReference type="ARBA" id="ARBA00005781"/>
    </source>
</evidence>
<dbReference type="GO" id="GO:0003735">
    <property type="term" value="F:structural constituent of ribosome"/>
    <property type="evidence" value="ECO:0007669"/>
    <property type="project" value="InterPro"/>
</dbReference>
<evidence type="ECO:0000256" key="3">
    <source>
        <dbReference type="ARBA" id="ARBA00023274"/>
    </source>
</evidence>
<dbReference type="EMBL" id="PDEQ01000001">
    <property type="protein sequence ID" value="PEN15262.1"/>
    <property type="molecule type" value="Genomic_DNA"/>
</dbReference>
<sequence length="119" mass="13634">MATTDLISLIETTQLKDDRPEFEPGDTVNVHLRVVEGDKERIQQYEGVVLQRRGSGSSQTFTVRKISSGIGVERIFPLHSPRIAKIDVVRRGRVRRSKLFYLRDRAGKAARIKERMRDA</sequence>
<keyword evidence="2 5" id="KW-0689">Ribosomal protein</keyword>
<dbReference type="Proteomes" id="UP000220102">
    <property type="component" value="Unassembled WGS sequence"/>
</dbReference>
<evidence type="ECO:0000256" key="5">
    <source>
        <dbReference type="HAMAP-Rule" id="MF_00402"/>
    </source>
</evidence>
<organism evidence="7 8">
    <name type="scientific">Longibacter salinarum</name>
    <dbReference type="NCBI Taxonomy" id="1850348"/>
    <lineage>
        <taxon>Bacteria</taxon>
        <taxon>Pseudomonadati</taxon>
        <taxon>Rhodothermota</taxon>
        <taxon>Rhodothermia</taxon>
        <taxon>Rhodothermales</taxon>
        <taxon>Salisaetaceae</taxon>
        <taxon>Longibacter</taxon>
    </lineage>
</organism>
<dbReference type="HAMAP" id="MF_00402">
    <property type="entry name" value="Ribosomal_bL19"/>
    <property type="match status" value="1"/>
</dbReference>
<dbReference type="InterPro" id="IPR001857">
    <property type="entry name" value="Ribosomal_bL19"/>
</dbReference>
<dbReference type="SUPFAM" id="SSF50104">
    <property type="entry name" value="Translation proteins SH3-like domain"/>
    <property type="match status" value="1"/>
</dbReference>
<evidence type="ECO:0000313" key="7">
    <source>
        <dbReference type="EMBL" id="PEN15262.1"/>
    </source>
</evidence>
<gene>
    <name evidence="5" type="primary">rplS</name>
    <name evidence="7" type="ORF">CRI94_03000</name>
</gene>
<dbReference type="NCBIfam" id="TIGR01024">
    <property type="entry name" value="rplS_bact"/>
    <property type="match status" value="1"/>
</dbReference>
<comment type="function">
    <text evidence="5 6">This protein is located at the 30S-50S ribosomal subunit interface and may play a role in the structure and function of the aminoacyl-tRNA binding site.</text>
</comment>
<dbReference type="InterPro" id="IPR018257">
    <property type="entry name" value="Ribosomal_bL19_CS"/>
</dbReference>
<dbReference type="RefSeq" id="WP_098074162.1">
    <property type="nucleotide sequence ID" value="NZ_PDEQ01000001.1"/>
</dbReference>
<comment type="similarity">
    <text evidence="1 5 6">Belongs to the bacterial ribosomal protein bL19 family.</text>
</comment>
<reference evidence="7 8" key="1">
    <citation type="submission" date="2017-10" db="EMBL/GenBank/DDBJ databases">
        <title>Draft genome of Longibacter Salinarum.</title>
        <authorList>
            <person name="Goh K.M."/>
            <person name="Shamsir M.S."/>
            <person name="Lim S.W."/>
        </authorList>
    </citation>
    <scope>NUCLEOTIDE SEQUENCE [LARGE SCALE GENOMIC DNA]</scope>
    <source>
        <strain evidence="7 8">KCTC 52045</strain>
    </source>
</reference>
<dbReference type="OrthoDB" id="9803541at2"/>
<dbReference type="PRINTS" id="PR00061">
    <property type="entry name" value="RIBOSOMALL19"/>
</dbReference>
<dbReference type="PANTHER" id="PTHR15680:SF9">
    <property type="entry name" value="LARGE RIBOSOMAL SUBUNIT PROTEIN BL19M"/>
    <property type="match status" value="1"/>
</dbReference>
<comment type="caution">
    <text evidence="7">The sequence shown here is derived from an EMBL/GenBank/DDBJ whole genome shotgun (WGS) entry which is preliminary data.</text>
</comment>
<dbReference type="GO" id="GO:0006412">
    <property type="term" value="P:translation"/>
    <property type="evidence" value="ECO:0007669"/>
    <property type="project" value="UniProtKB-UniRule"/>
</dbReference>
<dbReference type="Pfam" id="PF01245">
    <property type="entry name" value="Ribosomal_L19"/>
    <property type="match status" value="1"/>
</dbReference>
<dbReference type="Gene3D" id="2.30.30.790">
    <property type="match status" value="1"/>
</dbReference>
<keyword evidence="3 5" id="KW-0687">Ribonucleoprotein</keyword>
<dbReference type="GO" id="GO:0022625">
    <property type="term" value="C:cytosolic large ribosomal subunit"/>
    <property type="evidence" value="ECO:0007669"/>
    <property type="project" value="TreeGrafter"/>
</dbReference>
<name>A0A2A8D2R9_9BACT</name>
<keyword evidence="8" id="KW-1185">Reference proteome</keyword>
<accession>A0A2A8D2R9</accession>
<evidence type="ECO:0000313" key="8">
    <source>
        <dbReference type="Proteomes" id="UP000220102"/>
    </source>
</evidence>
<dbReference type="FunFam" id="2.30.30.790:FF:000001">
    <property type="entry name" value="50S ribosomal protein L19"/>
    <property type="match status" value="1"/>
</dbReference>
<evidence type="ECO:0000256" key="6">
    <source>
        <dbReference type="RuleBase" id="RU000559"/>
    </source>
</evidence>